<proteinExistence type="predicted"/>
<keyword evidence="1" id="KW-1133">Transmembrane helix</keyword>
<protein>
    <submittedName>
        <fullName evidence="3">Sulfite exporter TauE/SafE family protein</fullName>
    </submittedName>
</protein>
<keyword evidence="1" id="KW-0472">Membrane</keyword>
<dbReference type="PANTHER" id="PTHR31272:SF4">
    <property type="entry name" value="CYTOCHROME C-TYPE BIOGENESIS PROTEIN HI_1454-RELATED"/>
    <property type="match status" value="1"/>
</dbReference>
<dbReference type="EMBL" id="QZJZ01000005">
    <property type="protein sequence ID" value="RJP62084.1"/>
    <property type="molecule type" value="Genomic_DNA"/>
</dbReference>
<feature type="transmembrane region" description="Helical" evidence="1">
    <location>
        <begin position="84"/>
        <end position="102"/>
    </location>
</feature>
<evidence type="ECO:0000256" key="1">
    <source>
        <dbReference type="SAM" id="Phobius"/>
    </source>
</evidence>
<feature type="transmembrane region" description="Helical" evidence="1">
    <location>
        <begin position="53"/>
        <end position="77"/>
    </location>
</feature>
<evidence type="ECO:0000313" key="4">
    <source>
        <dbReference type="Proteomes" id="UP000266426"/>
    </source>
</evidence>
<name>A0A3A4R9X5_9BACT</name>
<feature type="domain" description="Urease accessory protein UreH-like transmembrane" evidence="2">
    <location>
        <begin position="7"/>
        <end position="215"/>
    </location>
</feature>
<feature type="transmembrane region" description="Helical" evidence="1">
    <location>
        <begin position="122"/>
        <end position="151"/>
    </location>
</feature>
<reference evidence="3 4" key="1">
    <citation type="journal article" date="2017" name="ISME J.">
        <title>Energy and carbon metabolisms in a deep terrestrial subsurface fluid microbial community.</title>
        <authorList>
            <person name="Momper L."/>
            <person name="Jungbluth S.P."/>
            <person name="Lee M.D."/>
            <person name="Amend J.P."/>
        </authorList>
    </citation>
    <scope>NUCLEOTIDE SEQUENCE [LARGE SCALE GENOMIC DNA]</scope>
    <source>
        <strain evidence="3">SURF_26</strain>
    </source>
</reference>
<feature type="transmembrane region" description="Helical" evidence="1">
    <location>
        <begin position="163"/>
        <end position="184"/>
    </location>
</feature>
<dbReference type="AlphaFoldDB" id="A0A3A4R9X5"/>
<keyword evidence="1" id="KW-0812">Transmembrane</keyword>
<comment type="caution">
    <text evidence="3">The sequence shown here is derived from an EMBL/GenBank/DDBJ whole genome shotgun (WGS) entry which is preliminary data.</text>
</comment>
<dbReference type="PANTHER" id="PTHR31272">
    <property type="entry name" value="CYTOCHROME C-TYPE BIOGENESIS PROTEIN HI_1454-RELATED"/>
    <property type="match status" value="1"/>
</dbReference>
<dbReference type="InterPro" id="IPR051790">
    <property type="entry name" value="Cytochrome_c-biogenesis_DsbD"/>
</dbReference>
<dbReference type="InterPro" id="IPR039447">
    <property type="entry name" value="UreH-like_TM_dom"/>
</dbReference>
<dbReference type="Pfam" id="PF13386">
    <property type="entry name" value="DsbD_2"/>
    <property type="match status" value="1"/>
</dbReference>
<dbReference type="Proteomes" id="UP000266426">
    <property type="component" value="Unassembled WGS sequence"/>
</dbReference>
<organism evidence="3 4">
    <name type="scientific">Candidatus Auribacter fodinae</name>
    <dbReference type="NCBI Taxonomy" id="2093366"/>
    <lineage>
        <taxon>Bacteria</taxon>
        <taxon>Pseudomonadati</taxon>
        <taxon>Candidatus Auribacterota</taxon>
        <taxon>Candidatus Auribacteria</taxon>
        <taxon>Candidatus Auribacterales</taxon>
        <taxon>Candidatus Auribacteraceae</taxon>
        <taxon>Candidatus Auribacter</taxon>
    </lineage>
</organism>
<evidence type="ECO:0000259" key="2">
    <source>
        <dbReference type="Pfam" id="PF13386"/>
    </source>
</evidence>
<evidence type="ECO:0000313" key="3">
    <source>
        <dbReference type="EMBL" id="RJP62084.1"/>
    </source>
</evidence>
<gene>
    <name evidence="3" type="ORF">C4541_00695</name>
</gene>
<feature type="transmembrane region" description="Helical" evidence="1">
    <location>
        <begin position="204"/>
        <end position="227"/>
    </location>
</feature>
<sequence length="231" mass="25006">MLALLSAIWLGILTSISPCPLATNIAAITFLSKKIIHPRAVLLSGIAYTVGRMITYALIGTLIVTSLIKIPVVAMFLQTYMNKLLGPVLVIAGLVLSNVIKINLSGFTLSHHKQHSIAESGLFGSGLLGILFALSFCPVSAALFFGSLIPLALNNKFGMVFPFLYGIGTGLPVMLFALGIALGMTSISHWFNKVRMVEAYTRKITGILFIVIGGYFIWTHIILEWIIQQGQ</sequence>
<dbReference type="NCBIfam" id="NF040495">
    <property type="entry name" value="tranport_ArsG"/>
    <property type="match status" value="1"/>
</dbReference>
<accession>A0A3A4R9X5</accession>